<evidence type="ECO:0000313" key="6">
    <source>
        <dbReference type="WBParaSite" id="TMUE_2000008629.1"/>
    </source>
</evidence>
<dbReference type="SMART" id="SM00731">
    <property type="entry name" value="SprT"/>
    <property type="match status" value="1"/>
</dbReference>
<dbReference type="STRING" id="70415.A0A5S6QN91"/>
<evidence type="ECO:0000256" key="2">
    <source>
        <dbReference type="ARBA" id="ARBA00023242"/>
    </source>
</evidence>
<name>A0A5S6QN91_TRIMR</name>
<dbReference type="InterPro" id="IPR054722">
    <property type="entry name" value="PolX-like_BBD"/>
</dbReference>
<proteinExistence type="predicted"/>
<dbReference type="GO" id="GO:0005634">
    <property type="term" value="C:nucleus"/>
    <property type="evidence" value="ECO:0007669"/>
    <property type="project" value="UniProtKB-SubCell"/>
</dbReference>
<dbReference type="Pfam" id="PF14223">
    <property type="entry name" value="Retrotran_gag_2"/>
    <property type="match status" value="1"/>
</dbReference>
<reference evidence="6" key="1">
    <citation type="submission" date="2019-12" db="UniProtKB">
        <authorList>
            <consortium name="WormBaseParasite"/>
        </authorList>
    </citation>
    <scope>IDENTIFICATION</scope>
</reference>
<dbReference type="GO" id="GO:0008270">
    <property type="term" value="F:zinc ion binding"/>
    <property type="evidence" value="ECO:0007669"/>
    <property type="project" value="InterPro"/>
</dbReference>
<dbReference type="Pfam" id="PF10263">
    <property type="entry name" value="SprT-like"/>
    <property type="match status" value="1"/>
</dbReference>
<evidence type="ECO:0000313" key="5">
    <source>
        <dbReference type="Proteomes" id="UP000046395"/>
    </source>
</evidence>
<dbReference type="PANTHER" id="PTHR21220">
    <property type="entry name" value="DNA-DEPENDENT METALLOPROTEASE SPRTN"/>
    <property type="match status" value="1"/>
</dbReference>
<dbReference type="WBParaSite" id="TMUE_2000008629.1">
    <property type="protein sequence ID" value="TMUE_2000008629.1"/>
    <property type="gene ID" value="WBGene00287990"/>
</dbReference>
<evidence type="ECO:0000259" key="4">
    <source>
        <dbReference type="SMART" id="SM00731"/>
    </source>
</evidence>
<dbReference type="InterPro" id="IPR006640">
    <property type="entry name" value="SprT-like_domain"/>
</dbReference>
<dbReference type="GO" id="GO:0003697">
    <property type="term" value="F:single-stranded DNA binding"/>
    <property type="evidence" value="ECO:0007669"/>
    <property type="project" value="InterPro"/>
</dbReference>
<dbReference type="Pfam" id="PF22934">
    <property type="entry name" value="SPRTN_ZBD"/>
    <property type="match status" value="1"/>
</dbReference>
<accession>A0A5S6QN91</accession>
<feature type="domain" description="SprT-like" evidence="4">
    <location>
        <begin position="403"/>
        <end position="572"/>
    </location>
</feature>
<dbReference type="InterPro" id="IPR044245">
    <property type="entry name" value="Spartan"/>
</dbReference>
<sequence>MDLRKDSVPLLTLLNDHNYASWCVKMECILMRDNVWKIVGDPKTEDAEMTDEWIQKNDKARCRIMLAVEDKQIIHIKHLTTAHDIWFTLKRIYERTSLGSRLFLRRRLYTTRYISGKLRDHINHMLEVACQLQTAGVMIDQTETVAALLPSLPDSYGTSVTTLEGRDEDVLNVGYVIGKMLDEYERRTENSSNGDESALALHARIGKAARRGKPGQRGNKLECFYCHMHGHFKSECRKRFRDLQQANNAVKTAPTNRKSSSNGSQSHVAFTAYERSQIAIANGGWLIDSGCTTHMTNDRSFFTEMKKTTGEVLLATRELAISEGIGSGKVHCHLPNGNIEDIILHDVLYVPELSGGLMSISRMTKNGYRVVFEDGSTLNHFEVASWRWFSGLPNWLEVADPNPDVHALFCQFDAAYFWGRLAACEVRWSSRMTLCAGQCHYEYPKGLCSIRLSKPLLQYRSRKDLVETLLHEMIHAYLFVTCNNRDRDGHGPEFQKHMHRINKAAKTNITVYHSFHNEVNFHHTHWWRCNGPCQLRRPFYGWVKRAMNRAPGPNDYWWNEHMRTCGGTFVKVREPEKSKVNRESAAGTKGKCAGKKQLPTKGSTQMDIETAFGRVSKEKAGKVFVPFSGIGHTLGSTSKSNGSSASIYGKVLLAAEKRHSASNSKLKADDSLIDLTGLQHANHY</sequence>
<dbReference type="SUPFAM" id="SSF57756">
    <property type="entry name" value="Retrovirus zinc finger-like domains"/>
    <property type="match status" value="1"/>
</dbReference>
<dbReference type="GO" id="GO:0004222">
    <property type="term" value="F:metalloendopeptidase activity"/>
    <property type="evidence" value="ECO:0007669"/>
    <property type="project" value="InterPro"/>
</dbReference>
<dbReference type="Proteomes" id="UP000046395">
    <property type="component" value="Unassembled WGS sequence"/>
</dbReference>
<dbReference type="GO" id="GO:0006974">
    <property type="term" value="P:DNA damage response"/>
    <property type="evidence" value="ECO:0007669"/>
    <property type="project" value="InterPro"/>
</dbReference>
<dbReference type="PANTHER" id="PTHR21220:SF0">
    <property type="entry name" value="DNA-DEPENDENT METALLOPROTEASE SPRTN"/>
    <property type="match status" value="1"/>
</dbReference>
<organism evidence="5 6">
    <name type="scientific">Trichuris muris</name>
    <name type="common">Mouse whipworm</name>
    <dbReference type="NCBI Taxonomy" id="70415"/>
    <lineage>
        <taxon>Eukaryota</taxon>
        <taxon>Metazoa</taxon>
        <taxon>Ecdysozoa</taxon>
        <taxon>Nematoda</taxon>
        <taxon>Enoplea</taxon>
        <taxon>Dorylaimia</taxon>
        <taxon>Trichinellida</taxon>
        <taxon>Trichuridae</taxon>
        <taxon>Trichuris</taxon>
    </lineage>
</organism>
<evidence type="ECO:0000256" key="3">
    <source>
        <dbReference type="SAM" id="MobiDB-lite"/>
    </source>
</evidence>
<dbReference type="Pfam" id="PF22936">
    <property type="entry name" value="Pol_BBD"/>
    <property type="match status" value="1"/>
</dbReference>
<dbReference type="GO" id="GO:0031593">
    <property type="term" value="F:polyubiquitin modification-dependent protein binding"/>
    <property type="evidence" value="ECO:0007669"/>
    <property type="project" value="TreeGrafter"/>
</dbReference>
<dbReference type="InterPro" id="IPR055220">
    <property type="entry name" value="SPRTN_ZBD"/>
</dbReference>
<evidence type="ECO:0000256" key="1">
    <source>
        <dbReference type="ARBA" id="ARBA00004123"/>
    </source>
</evidence>
<dbReference type="InterPro" id="IPR036875">
    <property type="entry name" value="Znf_CCHC_sf"/>
</dbReference>
<keyword evidence="2" id="KW-0539">Nucleus</keyword>
<dbReference type="AlphaFoldDB" id="A0A5S6QN91"/>
<comment type="subcellular location">
    <subcellularLocation>
        <location evidence="1">Nucleus</location>
    </subcellularLocation>
</comment>
<protein>
    <submittedName>
        <fullName evidence="6">SprT-like domain-containing protein</fullName>
    </submittedName>
</protein>
<keyword evidence="5" id="KW-1185">Reference proteome</keyword>
<dbReference type="Gene3D" id="4.10.60.10">
    <property type="entry name" value="Zinc finger, CCHC-type"/>
    <property type="match status" value="1"/>
</dbReference>
<feature type="region of interest" description="Disordered" evidence="3">
    <location>
        <begin position="576"/>
        <end position="600"/>
    </location>
</feature>